<accession>A0ABT7FHB9</accession>
<evidence type="ECO:0000313" key="3">
    <source>
        <dbReference type="Proteomes" id="UP001227126"/>
    </source>
</evidence>
<evidence type="ECO:0000256" key="1">
    <source>
        <dbReference type="SAM" id="MobiDB-lite"/>
    </source>
</evidence>
<dbReference type="Proteomes" id="UP001227126">
    <property type="component" value="Unassembled WGS sequence"/>
</dbReference>
<sequence length="198" mass="21280">MDNKDASSADPAAAPEPASDPRDPGIIDFRIREFSLSGPAAAHSLTPYESLCPGLWVGFQEGARVRMRQGTAADGRRGMFLSLDPGPSAWLSIEMQLDAEGLVRSGVALATLEAAASPLVNINMVLRMPRAGSAKGFWDTRPETAVFGPDVSRKSLAFFPQLSHMIPHDGFPDPLLIAFLPLRKTDLFLSGIRVGPVR</sequence>
<gene>
    <name evidence="2" type="ORF">QO034_15710</name>
</gene>
<protein>
    <submittedName>
        <fullName evidence="2">Uncharacterized protein</fullName>
    </submittedName>
</protein>
<reference evidence="2 3" key="1">
    <citation type="submission" date="2023-05" db="EMBL/GenBank/DDBJ databases">
        <title>Sedimentitalea sp. nov. JM2-8.</title>
        <authorList>
            <person name="Huang J."/>
        </authorList>
    </citation>
    <scope>NUCLEOTIDE SEQUENCE [LARGE SCALE GENOMIC DNA]</scope>
    <source>
        <strain evidence="2 3">JM2-8</strain>
    </source>
</reference>
<evidence type="ECO:0000313" key="2">
    <source>
        <dbReference type="EMBL" id="MDK3074544.1"/>
    </source>
</evidence>
<proteinExistence type="predicted"/>
<feature type="compositionally biased region" description="Low complexity" evidence="1">
    <location>
        <begin position="8"/>
        <end position="17"/>
    </location>
</feature>
<keyword evidence="3" id="KW-1185">Reference proteome</keyword>
<dbReference type="EMBL" id="JASNJE010000021">
    <property type="protein sequence ID" value="MDK3074544.1"/>
    <property type="molecule type" value="Genomic_DNA"/>
</dbReference>
<comment type="caution">
    <text evidence="2">The sequence shown here is derived from an EMBL/GenBank/DDBJ whole genome shotgun (WGS) entry which is preliminary data.</text>
</comment>
<name>A0ABT7FHB9_9RHOB</name>
<feature type="region of interest" description="Disordered" evidence="1">
    <location>
        <begin position="1"/>
        <end position="24"/>
    </location>
</feature>
<organism evidence="2 3">
    <name type="scientific">Sedimentitalea xiamensis</name>
    <dbReference type="NCBI Taxonomy" id="3050037"/>
    <lineage>
        <taxon>Bacteria</taxon>
        <taxon>Pseudomonadati</taxon>
        <taxon>Pseudomonadota</taxon>
        <taxon>Alphaproteobacteria</taxon>
        <taxon>Rhodobacterales</taxon>
        <taxon>Paracoccaceae</taxon>
        <taxon>Sedimentitalea</taxon>
    </lineage>
</organism>
<dbReference type="RefSeq" id="WP_284486477.1">
    <property type="nucleotide sequence ID" value="NZ_JASNJE010000021.1"/>
</dbReference>